<dbReference type="Proteomes" id="UP000093053">
    <property type="component" value="Chromosome"/>
</dbReference>
<dbReference type="PANTHER" id="PTHR43569:SF2">
    <property type="entry name" value="AMIDOHYDROLASE-RELATED DOMAIN-CONTAINING PROTEIN"/>
    <property type="match status" value="1"/>
</dbReference>
<comment type="similarity">
    <text evidence="1">Belongs to the metallo-dependent hydrolases superfamily.</text>
</comment>
<reference evidence="3 4" key="1">
    <citation type="submission" date="2016-07" db="EMBL/GenBank/DDBJ databases">
        <title>Complete genome sequence of the Lentzea guizhouensis DHS C013.</title>
        <authorList>
            <person name="Cao C."/>
        </authorList>
    </citation>
    <scope>NUCLEOTIDE SEQUENCE [LARGE SCALE GENOMIC DNA]</scope>
    <source>
        <strain evidence="3 4">DHS C013</strain>
    </source>
</reference>
<dbReference type="InterPro" id="IPR032466">
    <property type="entry name" value="Metal_Hydrolase"/>
</dbReference>
<protein>
    <submittedName>
        <fullName evidence="3">Amidohydrolase</fullName>
    </submittedName>
</protein>
<dbReference type="AlphaFoldDB" id="A0A1B2I064"/>
<dbReference type="EMBL" id="CP016793">
    <property type="protein sequence ID" value="ANZ43389.1"/>
    <property type="molecule type" value="Genomic_DNA"/>
</dbReference>
<dbReference type="InterPro" id="IPR052350">
    <property type="entry name" value="Metallo-dep_Lactonases"/>
</dbReference>
<evidence type="ECO:0000256" key="1">
    <source>
        <dbReference type="ARBA" id="ARBA00038310"/>
    </source>
</evidence>
<dbReference type="Pfam" id="PF04909">
    <property type="entry name" value="Amidohydro_2"/>
    <property type="match status" value="1"/>
</dbReference>
<dbReference type="PANTHER" id="PTHR43569">
    <property type="entry name" value="AMIDOHYDROLASE"/>
    <property type="match status" value="1"/>
</dbReference>
<evidence type="ECO:0000313" key="3">
    <source>
        <dbReference type="EMBL" id="ANZ43389.1"/>
    </source>
</evidence>
<accession>A0A1B2I064</accession>
<name>A0A1B2I064_9PSEU</name>
<dbReference type="STRING" id="1586287.BBK82_39265"/>
<gene>
    <name evidence="3" type="ORF">BBK82_39265</name>
</gene>
<evidence type="ECO:0000313" key="4">
    <source>
        <dbReference type="Proteomes" id="UP000093053"/>
    </source>
</evidence>
<sequence length="292" mass="30945">MPAAGAGTAPPRRIDAHHHLWDLSARPQDWLDAPEAARIRRDFGLADLAEVTGPAGVDATVLVQVLDDVDETADFLALAGESELVAGVVGWADLTAPDVAEQLDRLRSGPGGDRLVGVRHLVQSEPDPGWLVLPAVLTGLRAVRDAGLAYDLLTRPHQLPAALVAVRSVPDLVFVVDHLSKPGIAHRVYQPWATHLSALAAEPNVTAKVSGLVTEAGPEWTVEDLRPCVDLALEVFGPDRLMVGSDWPVCLLAGEYGEVLGAAEALLCGLSPAERAEVLAGTAARVYRLGRR</sequence>
<proteinExistence type="inferred from homology"/>
<evidence type="ECO:0000259" key="2">
    <source>
        <dbReference type="Pfam" id="PF04909"/>
    </source>
</evidence>
<feature type="domain" description="Amidohydrolase-related" evidence="2">
    <location>
        <begin position="14"/>
        <end position="289"/>
    </location>
</feature>
<dbReference type="InterPro" id="IPR006680">
    <property type="entry name" value="Amidohydro-rel"/>
</dbReference>
<dbReference type="Gene3D" id="3.20.20.140">
    <property type="entry name" value="Metal-dependent hydrolases"/>
    <property type="match status" value="1"/>
</dbReference>
<keyword evidence="3" id="KW-0378">Hydrolase</keyword>
<keyword evidence="4" id="KW-1185">Reference proteome</keyword>
<dbReference type="GO" id="GO:0016787">
    <property type="term" value="F:hydrolase activity"/>
    <property type="evidence" value="ECO:0007669"/>
    <property type="project" value="UniProtKB-KW"/>
</dbReference>
<dbReference type="SUPFAM" id="SSF51556">
    <property type="entry name" value="Metallo-dependent hydrolases"/>
    <property type="match status" value="1"/>
</dbReference>
<dbReference type="KEGG" id="led:BBK82_39265"/>
<organism evidence="3 4">
    <name type="scientific">Lentzea guizhouensis</name>
    <dbReference type="NCBI Taxonomy" id="1586287"/>
    <lineage>
        <taxon>Bacteria</taxon>
        <taxon>Bacillati</taxon>
        <taxon>Actinomycetota</taxon>
        <taxon>Actinomycetes</taxon>
        <taxon>Pseudonocardiales</taxon>
        <taxon>Pseudonocardiaceae</taxon>
        <taxon>Lentzea</taxon>
    </lineage>
</organism>